<feature type="region of interest" description="Disordered" evidence="1">
    <location>
        <begin position="219"/>
        <end position="240"/>
    </location>
</feature>
<feature type="compositionally biased region" description="Polar residues" evidence="1">
    <location>
        <begin position="620"/>
        <end position="637"/>
    </location>
</feature>
<evidence type="ECO:0000313" key="2">
    <source>
        <dbReference type="EMBL" id="OMJ21360.1"/>
    </source>
</evidence>
<keyword evidence="3" id="KW-1185">Reference proteome</keyword>
<dbReference type="EMBL" id="LSSM01002532">
    <property type="protein sequence ID" value="OMJ21360.1"/>
    <property type="molecule type" value="Genomic_DNA"/>
</dbReference>
<evidence type="ECO:0000256" key="1">
    <source>
        <dbReference type="SAM" id="MobiDB-lite"/>
    </source>
</evidence>
<dbReference type="AlphaFoldDB" id="A0A1R1Y3D8"/>
<dbReference type="Proteomes" id="UP000187429">
    <property type="component" value="Unassembled WGS sequence"/>
</dbReference>
<dbReference type="OrthoDB" id="5545891at2759"/>
<accession>A0A1R1Y3D8</accession>
<feature type="region of interest" description="Disordered" evidence="1">
    <location>
        <begin position="613"/>
        <end position="638"/>
    </location>
</feature>
<evidence type="ECO:0000313" key="3">
    <source>
        <dbReference type="Proteomes" id="UP000187429"/>
    </source>
</evidence>
<reference evidence="3" key="1">
    <citation type="submission" date="2017-01" db="EMBL/GenBank/DDBJ databases">
        <authorList>
            <person name="Wang Y."/>
            <person name="White M."/>
            <person name="Kvist S."/>
            <person name="Moncalvo J.-M."/>
        </authorList>
    </citation>
    <scope>NUCLEOTIDE SEQUENCE [LARGE SCALE GENOMIC DNA]</scope>
    <source>
        <strain evidence="3">ID-206-W2</strain>
    </source>
</reference>
<proteinExistence type="predicted"/>
<organism evidence="2 3">
    <name type="scientific">Smittium culicis</name>
    <dbReference type="NCBI Taxonomy" id="133412"/>
    <lineage>
        <taxon>Eukaryota</taxon>
        <taxon>Fungi</taxon>
        <taxon>Fungi incertae sedis</taxon>
        <taxon>Zoopagomycota</taxon>
        <taxon>Kickxellomycotina</taxon>
        <taxon>Harpellomycetes</taxon>
        <taxon>Harpellales</taxon>
        <taxon>Legeriomycetaceae</taxon>
        <taxon>Smittium</taxon>
    </lineage>
</organism>
<comment type="caution">
    <text evidence="2">The sequence shown here is derived from an EMBL/GenBank/DDBJ whole genome shotgun (WGS) entry which is preliminary data.</text>
</comment>
<sequence>MMEQQAETQATMSQDQLKILADMVQQLKHETERSAETEDPYVTTMIPVTDLTVYPELTEALPSIEEDLFRTPLAEEERKIAIHSSPKTSSMNYIPPPLNDSASSAVKKADSVLYGPPRKTYATSRVRYQATDGSRGVGHPHLQEICGETITRLAISQAQQNTILKDTYSSNTATAQSTKAATTAEAYSINRIADHQIPFKNPHSPAPISKGALRAPFETEGTWRGPEGPAPSVSPSNSTADVPFRIESYRRDSAEGSRLLQPAFHDPKEDWRPQISLGPPQTQPARGGAKLLNGETGENLPHHSQKGLSLVLRSSRCVHAYTIPRPTIRTISEPVGIYQDSSPSSRMDQNKTESRLSLPRRHFDNGENEGGVCSNHTLDILQALGAWIQGSVNQDQGSSTRGKKATERWEDDVEISRELYWESPVNVDCTAAVSPYASPTFITKESITVDTEITDIDKQTDVMERALILSRDARIGIFHEFQQHSLGNSGGIPHLLRIMESKRGKDEHKRQGAAHSIVRTQTQDFYRPQVTYVPSVLNPADAPSRLTVTKRIFVNTGSIQNSKFSLWPARRRPFSIPPGQEGGILLMLVPRHRFSKPECTSLQLVRVQQPIQLPAMESDLPSSSESPTRMRNNNSGDTNKEAWHLVIGPIGSINLAACYSASNHDHTGSKKRKVAALGKQALALDG</sequence>
<protein>
    <submittedName>
        <fullName evidence="2">Uncharacterized protein</fullName>
    </submittedName>
</protein>
<gene>
    <name evidence="2" type="ORF">AYI69_g5848</name>
</gene>
<name>A0A1R1Y3D8_9FUNG</name>